<reference evidence="3 4" key="1">
    <citation type="submission" date="2016-07" db="EMBL/GenBank/DDBJ databases">
        <title>Pervasive Adenine N6-methylation of Active Genes in Fungi.</title>
        <authorList>
            <consortium name="DOE Joint Genome Institute"/>
            <person name="Mondo S.J."/>
            <person name="Dannebaum R.O."/>
            <person name="Kuo R.C."/>
            <person name="Labutti K."/>
            <person name="Haridas S."/>
            <person name="Kuo A."/>
            <person name="Salamov A."/>
            <person name="Ahrendt S.R."/>
            <person name="Lipzen A."/>
            <person name="Sullivan W."/>
            <person name="Andreopoulos W.B."/>
            <person name="Clum A."/>
            <person name="Lindquist E."/>
            <person name="Daum C."/>
            <person name="Ramamoorthy G.K."/>
            <person name="Gryganskyi A."/>
            <person name="Culley D."/>
            <person name="Magnuson J.K."/>
            <person name="James T.Y."/>
            <person name="O'Malley M.A."/>
            <person name="Stajich J.E."/>
            <person name="Spatafora J.W."/>
            <person name="Visel A."/>
            <person name="Grigoriev I.V."/>
        </authorList>
    </citation>
    <scope>NUCLEOTIDE SEQUENCE [LARGE SCALE GENOMIC DNA]</scope>
    <source>
        <strain evidence="3 4">12-1054</strain>
    </source>
</reference>
<dbReference type="AlphaFoldDB" id="A0A1Y2FFF7"/>
<dbReference type="InterPro" id="IPR053157">
    <property type="entry name" value="Sterol_Uptake_Regulator"/>
</dbReference>
<dbReference type="OrthoDB" id="4937900at2759"/>
<dbReference type="SUPFAM" id="SSF57701">
    <property type="entry name" value="Zn2/Cys6 DNA-binding domain"/>
    <property type="match status" value="1"/>
</dbReference>
<dbReference type="PANTHER" id="PTHR47784:SF5">
    <property type="entry name" value="STEROL UPTAKE CONTROL PROTEIN 2"/>
    <property type="match status" value="1"/>
</dbReference>
<dbReference type="Proteomes" id="UP000193685">
    <property type="component" value="Unassembled WGS sequence"/>
</dbReference>
<dbReference type="RefSeq" id="XP_040725522.1">
    <property type="nucleotide sequence ID" value="XM_040866972.1"/>
</dbReference>
<evidence type="ECO:0000256" key="1">
    <source>
        <dbReference type="SAM" id="MobiDB-lite"/>
    </source>
</evidence>
<dbReference type="Gene3D" id="4.10.240.10">
    <property type="entry name" value="Zn(2)-C6 fungal-type DNA-binding domain"/>
    <property type="match status" value="1"/>
</dbReference>
<dbReference type="SMART" id="SM00066">
    <property type="entry name" value="GAL4"/>
    <property type="match status" value="1"/>
</dbReference>
<dbReference type="PROSITE" id="PS50048">
    <property type="entry name" value="ZN2_CY6_FUNGAL_2"/>
    <property type="match status" value="1"/>
</dbReference>
<dbReference type="PROSITE" id="PS00463">
    <property type="entry name" value="ZN2_CY6_FUNGAL_1"/>
    <property type="match status" value="1"/>
</dbReference>
<feature type="region of interest" description="Disordered" evidence="1">
    <location>
        <begin position="1"/>
        <end position="90"/>
    </location>
</feature>
<dbReference type="STRING" id="56484.A0A1Y2FFF7"/>
<feature type="compositionally biased region" description="Basic residues" evidence="1">
    <location>
        <begin position="79"/>
        <end position="90"/>
    </location>
</feature>
<dbReference type="Pfam" id="PF11951">
    <property type="entry name" value="Fungal_trans_2"/>
    <property type="match status" value="1"/>
</dbReference>
<dbReference type="GeneID" id="63783571"/>
<evidence type="ECO:0000313" key="4">
    <source>
        <dbReference type="Proteomes" id="UP000193685"/>
    </source>
</evidence>
<evidence type="ECO:0000313" key="3">
    <source>
        <dbReference type="EMBL" id="ORY82651.1"/>
    </source>
</evidence>
<dbReference type="PANTHER" id="PTHR47784">
    <property type="entry name" value="STEROL UPTAKE CONTROL PROTEIN 2"/>
    <property type="match status" value="1"/>
</dbReference>
<organism evidence="3 4">
    <name type="scientific">Protomyces lactucae-debilis</name>
    <dbReference type="NCBI Taxonomy" id="2754530"/>
    <lineage>
        <taxon>Eukaryota</taxon>
        <taxon>Fungi</taxon>
        <taxon>Dikarya</taxon>
        <taxon>Ascomycota</taxon>
        <taxon>Taphrinomycotina</taxon>
        <taxon>Taphrinomycetes</taxon>
        <taxon>Taphrinales</taxon>
        <taxon>Protomycetaceae</taxon>
        <taxon>Protomyces</taxon>
    </lineage>
</organism>
<protein>
    <recommendedName>
        <fullName evidence="2">Zn(2)-C6 fungal-type domain-containing protein</fullName>
    </recommendedName>
</protein>
<feature type="domain" description="Zn(2)-C6 fungal-type" evidence="2">
    <location>
        <begin position="93"/>
        <end position="123"/>
    </location>
</feature>
<dbReference type="InterPro" id="IPR021858">
    <property type="entry name" value="Fun_TF"/>
</dbReference>
<dbReference type="GO" id="GO:0001228">
    <property type="term" value="F:DNA-binding transcription activator activity, RNA polymerase II-specific"/>
    <property type="evidence" value="ECO:0007669"/>
    <property type="project" value="TreeGrafter"/>
</dbReference>
<feature type="compositionally biased region" description="Low complexity" evidence="1">
    <location>
        <begin position="15"/>
        <end position="41"/>
    </location>
</feature>
<dbReference type="CDD" id="cd00067">
    <property type="entry name" value="GAL4"/>
    <property type="match status" value="1"/>
</dbReference>
<keyword evidence="4" id="KW-1185">Reference proteome</keyword>
<accession>A0A1Y2FFF7</accession>
<sequence>MNFQGFSPSGLIPARGSRVRSSSMASSTQTTFTDGLSTTSTNPSHPYVGTFVDDPSLDVKETKSEPSPTTADGEVTSRTPHRRRRMHSKSRQGCLSCKRRRVKCTENRPVCNECQKLGLECSWTPVAQVQEPPDRTSTACLPSLECMLLFNWTHSTGPSFYLDQVWMQQVPVMSFEHPHLLHALLSVSAAHQQYKGVDLQPKVSMPVDNFIVRHRQQSIKDFRRDLGTGIRAENADALFATALLLALQSFQIDPGSWTRMYKGVRSIAHHMKAVFSEGQTMWNALINTHAQEFLPVSTSFALQPLATGPCALPIGHLAKLYAAQTISSSDLFAFPALLSEQFLELVERDHQVALVVMYYYFLLVQRLEDVWWIGSFGRQESMRIWHLLDDNHRAYLTTAAQSR</sequence>
<dbReference type="Pfam" id="PF00172">
    <property type="entry name" value="Zn_clus"/>
    <property type="match status" value="1"/>
</dbReference>
<comment type="caution">
    <text evidence="3">The sequence shown here is derived from an EMBL/GenBank/DDBJ whole genome shotgun (WGS) entry which is preliminary data.</text>
</comment>
<proteinExistence type="predicted"/>
<gene>
    <name evidence="3" type="ORF">BCR37DRAFT_318530</name>
</gene>
<name>A0A1Y2FFF7_PROLT</name>
<dbReference type="InterPro" id="IPR001138">
    <property type="entry name" value="Zn2Cys6_DnaBD"/>
</dbReference>
<dbReference type="EMBL" id="MCFI01000009">
    <property type="protein sequence ID" value="ORY82651.1"/>
    <property type="molecule type" value="Genomic_DNA"/>
</dbReference>
<evidence type="ECO:0000259" key="2">
    <source>
        <dbReference type="PROSITE" id="PS50048"/>
    </source>
</evidence>
<dbReference type="InterPro" id="IPR036864">
    <property type="entry name" value="Zn2-C6_fun-type_DNA-bd_sf"/>
</dbReference>
<dbReference type="GO" id="GO:0008270">
    <property type="term" value="F:zinc ion binding"/>
    <property type="evidence" value="ECO:0007669"/>
    <property type="project" value="InterPro"/>
</dbReference>